<dbReference type="CDD" id="cd08977">
    <property type="entry name" value="SusD"/>
    <property type="match status" value="1"/>
</dbReference>
<evidence type="ECO:0000256" key="3">
    <source>
        <dbReference type="ARBA" id="ARBA00022729"/>
    </source>
</evidence>
<accession>A0A5M9HHT2</accession>
<dbReference type="InterPro" id="IPR033985">
    <property type="entry name" value="SusD-like_N"/>
</dbReference>
<protein>
    <submittedName>
        <fullName evidence="9">RagB/SusD family nutrient uptake outer membrane protein</fullName>
    </submittedName>
</protein>
<dbReference type="InterPro" id="IPR012944">
    <property type="entry name" value="SusD_RagB_dom"/>
</dbReference>
<evidence type="ECO:0000259" key="7">
    <source>
        <dbReference type="Pfam" id="PF07980"/>
    </source>
</evidence>
<feature type="chain" id="PRO_5024458712" evidence="6">
    <location>
        <begin position="22"/>
        <end position="522"/>
    </location>
</feature>
<dbReference type="Pfam" id="PF14322">
    <property type="entry name" value="SusD-like_3"/>
    <property type="match status" value="1"/>
</dbReference>
<dbReference type="GO" id="GO:0009279">
    <property type="term" value="C:cell outer membrane"/>
    <property type="evidence" value="ECO:0007669"/>
    <property type="project" value="UniProtKB-SubCell"/>
</dbReference>
<dbReference type="AlphaFoldDB" id="A0A5M9HHT2"/>
<evidence type="ECO:0000256" key="1">
    <source>
        <dbReference type="ARBA" id="ARBA00004442"/>
    </source>
</evidence>
<evidence type="ECO:0000256" key="2">
    <source>
        <dbReference type="ARBA" id="ARBA00006275"/>
    </source>
</evidence>
<dbReference type="Proteomes" id="UP000322918">
    <property type="component" value="Unassembled WGS sequence"/>
</dbReference>
<dbReference type="SUPFAM" id="SSF48452">
    <property type="entry name" value="TPR-like"/>
    <property type="match status" value="1"/>
</dbReference>
<keyword evidence="3 6" id="KW-0732">Signal</keyword>
<feature type="domain" description="SusD-like N-terminal" evidence="8">
    <location>
        <begin position="91"/>
        <end position="231"/>
    </location>
</feature>
<comment type="caution">
    <text evidence="9">The sequence shown here is derived from an EMBL/GenBank/DDBJ whole genome shotgun (WGS) entry which is preliminary data.</text>
</comment>
<comment type="similarity">
    <text evidence="2">Belongs to the SusD family.</text>
</comment>
<dbReference type="EMBL" id="VWNE01000006">
    <property type="protein sequence ID" value="KAA8484954.1"/>
    <property type="molecule type" value="Genomic_DNA"/>
</dbReference>
<gene>
    <name evidence="9" type="ORF">F1649_04745</name>
</gene>
<name>A0A5M9HHT2_9SPHI</name>
<feature type="domain" description="RagB/SusD" evidence="7">
    <location>
        <begin position="361"/>
        <end position="513"/>
    </location>
</feature>
<dbReference type="PROSITE" id="PS51257">
    <property type="entry name" value="PROKAR_LIPOPROTEIN"/>
    <property type="match status" value="1"/>
</dbReference>
<feature type="signal peptide" evidence="6">
    <location>
        <begin position="1"/>
        <end position="21"/>
    </location>
</feature>
<dbReference type="Pfam" id="PF07980">
    <property type="entry name" value="SusD_RagB"/>
    <property type="match status" value="1"/>
</dbReference>
<evidence type="ECO:0000259" key="8">
    <source>
        <dbReference type="Pfam" id="PF14322"/>
    </source>
</evidence>
<evidence type="ECO:0000256" key="6">
    <source>
        <dbReference type="SAM" id="SignalP"/>
    </source>
</evidence>
<keyword evidence="5" id="KW-0998">Cell outer membrane</keyword>
<organism evidence="9 10">
    <name type="scientific">Arcticibacter tournemirensis</name>
    <dbReference type="NCBI Taxonomy" id="699437"/>
    <lineage>
        <taxon>Bacteria</taxon>
        <taxon>Pseudomonadati</taxon>
        <taxon>Bacteroidota</taxon>
        <taxon>Sphingobacteriia</taxon>
        <taxon>Sphingobacteriales</taxon>
        <taxon>Sphingobacteriaceae</taxon>
        <taxon>Arcticibacter</taxon>
    </lineage>
</organism>
<keyword evidence="10" id="KW-1185">Reference proteome</keyword>
<sequence>MKRIYKIITTVSVLGVLTIGACENGLQEETFSVYDENTLTKPQHGEQGVRGVYAALKDNGGFGYYAGYLYWLYEYPADAVTTAVTARQGVQLDQLTYDATNAAINDVWTSVYRMISRANEAEALIKKIDYVKNGSSEQVKNQNIGEVRFLRALAYYDATSLWGDVPLLLKSSSEFTESDENPALTPKAEVEAAIIADLEFAESNLPPSYPPAEVARATSGAAKALLVRLYMRRGEWQKAADKALEVMNKNYDLRTPAEGGIVSLFDTGNRSDNEFIFVLKSSNEPGAYGINSNSFGINSTPWDLNRGWGSFPIHLQFYSLFDKTDDRRNLLTGKFTSLYGQVISVPKEFGGEGGTAPDTVLATYVYNLKYPHVNNYNYAGFNNVTIIRYADVLMMRAEALNELNGPNQESIDVINAIRNRAGLSSIQLASYSSKAALRDRIFEERFKEFFMEGRRRDDLIRWGRSASNGSNPLLKFKEKVVPTLRNPSTYSDNVDYTVYPYPQNEIQSNTSLEPSVNNGRVK</sequence>
<dbReference type="InterPro" id="IPR011990">
    <property type="entry name" value="TPR-like_helical_dom_sf"/>
</dbReference>
<dbReference type="OrthoDB" id="636214at2"/>
<evidence type="ECO:0000313" key="10">
    <source>
        <dbReference type="Proteomes" id="UP000322918"/>
    </source>
</evidence>
<evidence type="ECO:0000256" key="4">
    <source>
        <dbReference type="ARBA" id="ARBA00023136"/>
    </source>
</evidence>
<evidence type="ECO:0000313" key="9">
    <source>
        <dbReference type="EMBL" id="KAA8484954.1"/>
    </source>
</evidence>
<dbReference type="RefSeq" id="WP_141814924.1">
    <property type="nucleotide sequence ID" value="NZ_VFPL01000001.1"/>
</dbReference>
<dbReference type="Gene3D" id="1.25.40.390">
    <property type="match status" value="1"/>
</dbReference>
<reference evidence="9 10" key="1">
    <citation type="submission" date="2019-09" db="EMBL/GenBank/DDBJ databases">
        <title>Pararcticibacter amylolyticus gen. nov., sp. nov., isolated from a rottenly hemp rope, and reclassification of Pedobacter tournemirensis as Pararcticibacter tournemirensis comb. nov.</title>
        <authorList>
            <person name="Cai Y."/>
        </authorList>
    </citation>
    <scope>NUCLEOTIDE SEQUENCE [LARGE SCALE GENOMIC DNA]</scope>
    <source>
        <strain evidence="9 10">TF5-37.2-LB10</strain>
    </source>
</reference>
<comment type="subcellular location">
    <subcellularLocation>
        <location evidence="1">Cell outer membrane</location>
    </subcellularLocation>
</comment>
<evidence type="ECO:0000256" key="5">
    <source>
        <dbReference type="ARBA" id="ARBA00023237"/>
    </source>
</evidence>
<proteinExistence type="inferred from homology"/>
<keyword evidence="4" id="KW-0472">Membrane</keyword>